<accession>A0A4R3VN93</accession>
<dbReference type="AlphaFoldDB" id="A0A4R3VN93"/>
<dbReference type="EMBL" id="SMBY01000004">
    <property type="protein sequence ID" value="TCV06189.1"/>
    <property type="molecule type" value="Genomic_DNA"/>
</dbReference>
<protein>
    <submittedName>
        <fullName evidence="1">Uncharacterized protein</fullName>
    </submittedName>
</protein>
<proteinExistence type="predicted"/>
<evidence type="ECO:0000313" key="2">
    <source>
        <dbReference type="Proteomes" id="UP000295433"/>
    </source>
</evidence>
<organism evidence="1 2">
    <name type="scientific">Samsonia erythrinae</name>
    <dbReference type="NCBI Taxonomy" id="160434"/>
    <lineage>
        <taxon>Bacteria</taxon>
        <taxon>Pseudomonadati</taxon>
        <taxon>Pseudomonadota</taxon>
        <taxon>Gammaproteobacteria</taxon>
        <taxon>Enterobacterales</taxon>
        <taxon>Pectobacteriaceae</taxon>
        <taxon>Samsonia</taxon>
    </lineage>
</organism>
<comment type="caution">
    <text evidence="1">The sequence shown here is derived from an EMBL/GenBank/DDBJ whole genome shotgun (WGS) entry which is preliminary data.</text>
</comment>
<dbReference type="Proteomes" id="UP000295433">
    <property type="component" value="Unassembled WGS sequence"/>
</dbReference>
<gene>
    <name evidence="1" type="ORF">EDC54_10491</name>
</gene>
<sequence length="34" mass="3840">MMQSDPISVLNIIELQALAVFAQRVIAGLTYRNY</sequence>
<reference evidence="1 2" key="1">
    <citation type="submission" date="2019-03" db="EMBL/GenBank/DDBJ databases">
        <title>Genomic Encyclopedia of Type Strains, Phase IV (KMG-IV): sequencing the most valuable type-strain genomes for metagenomic binning, comparative biology and taxonomic classification.</title>
        <authorList>
            <person name="Goeker M."/>
        </authorList>
    </citation>
    <scope>NUCLEOTIDE SEQUENCE [LARGE SCALE GENOMIC DNA]</scope>
    <source>
        <strain evidence="1 2">DSM 16730</strain>
    </source>
</reference>
<keyword evidence="2" id="KW-1185">Reference proteome</keyword>
<evidence type="ECO:0000313" key="1">
    <source>
        <dbReference type="EMBL" id="TCV06189.1"/>
    </source>
</evidence>
<name>A0A4R3VN93_9GAMM</name>